<sequence>MSLKSAISGSTPSIATQPLSSVRRQAWTGNLPKHQRPPGVLLPFQRRISTAKFF</sequence>
<name>A0A9P0HCZ3_NEZVI</name>
<proteinExistence type="predicted"/>
<dbReference type="AlphaFoldDB" id="A0A9P0HCZ3"/>
<feature type="region of interest" description="Disordered" evidence="1">
    <location>
        <begin position="1"/>
        <end position="21"/>
    </location>
</feature>
<organism evidence="2 3">
    <name type="scientific">Nezara viridula</name>
    <name type="common">Southern green stink bug</name>
    <name type="synonym">Cimex viridulus</name>
    <dbReference type="NCBI Taxonomy" id="85310"/>
    <lineage>
        <taxon>Eukaryota</taxon>
        <taxon>Metazoa</taxon>
        <taxon>Ecdysozoa</taxon>
        <taxon>Arthropoda</taxon>
        <taxon>Hexapoda</taxon>
        <taxon>Insecta</taxon>
        <taxon>Pterygota</taxon>
        <taxon>Neoptera</taxon>
        <taxon>Paraneoptera</taxon>
        <taxon>Hemiptera</taxon>
        <taxon>Heteroptera</taxon>
        <taxon>Panheteroptera</taxon>
        <taxon>Pentatomomorpha</taxon>
        <taxon>Pentatomoidea</taxon>
        <taxon>Pentatomidae</taxon>
        <taxon>Pentatominae</taxon>
        <taxon>Nezara</taxon>
    </lineage>
</organism>
<accession>A0A9P0HCZ3</accession>
<keyword evidence="3" id="KW-1185">Reference proteome</keyword>
<dbReference type="Proteomes" id="UP001152798">
    <property type="component" value="Chromosome 4"/>
</dbReference>
<evidence type="ECO:0000313" key="3">
    <source>
        <dbReference type="Proteomes" id="UP001152798"/>
    </source>
</evidence>
<protein>
    <submittedName>
        <fullName evidence="2">Uncharacterized protein</fullName>
    </submittedName>
</protein>
<evidence type="ECO:0000256" key="1">
    <source>
        <dbReference type="SAM" id="MobiDB-lite"/>
    </source>
</evidence>
<reference evidence="2" key="1">
    <citation type="submission" date="2022-01" db="EMBL/GenBank/DDBJ databases">
        <authorList>
            <person name="King R."/>
        </authorList>
    </citation>
    <scope>NUCLEOTIDE SEQUENCE</scope>
</reference>
<evidence type="ECO:0000313" key="2">
    <source>
        <dbReference type="EMBL" id="CAH1399721.1"/>
    </source>
</evidence>
<dbReference type="EMBL" id="OV725080">
    <property type="protein sequence ID" value="CAH1399721.1"/>
    <property type="molecule type" value="Genomic_DNA"/>
</dbReference>
<gene>
    <name evidence="2" type="ORF">NEZAVI_LOCUS9114</name>
</gene>